<dbReference type="EMBL" id="JAUIZM010000015">
    <property type="protein sequence ID" value="KAK1352587.1"/>
    <property type="molecule type" value="Genomic_DNA"/>
</dbReference>
<keyword evidence="2" id="KW-1185">Reference proteome</keyword>
<evidence type="ECO:0000313" key="2">
    <source>
        <dbReference type="Proteomes" id="UP001237642"/>
    </source>
</evidence>
<name>A0AAD8GQJ6_9APIA</name>
<comment type="caution">
    <text evidence="1">The sequence shown here is derived from an EMBL/GenBank/DDBJ whole genome shotgun (WGS) entry which is preliminary data.</text>
</comment>
<dbReference type="GO" id="GO:0000160">
    <property type="term" value="P:phosphorelay signal transduction system"/>
    <property type="evidence" value="ECO:0007669"/>
    <property type="project" value="InterPro"/>
</dbReference>
<protein>
    <submittedName>
        <fullName evidence="1">Uncharacterized protein</fullName>
    </submittedName>
</protein>
<dbReference type="Gene3D" id="1.20.120.160">
    <property type="entry name" value="HPT domain"/>
    <property type="match status" value="1"/>
</dbReference>
<organism evidence="1 2">
    <name type="scientific">Heracleum sosnowskyi</name>
    <dbReference type="NCBI Taxonomy" id="360622"/>
    <lineage>
        <taxon>Eukaryota</taxon>
        <taxon>Viridiplantae</taxon>
        <taxon>Streptophyta</taxon>
        <taxon>Embryophyta</taxon>
        <taxon>Tracheophyta</taxon>
        <taxon>Spermatophyta</taxon>
        <taxon>Magnoliopsida</taxon>
        <taxon>eudicotyledons</taxon>
        <taxon>Gunneridae</taxon>
        <taxon>Pentapetalae</taxon>
        <taxon>asterids</taxon>
        <taxon>campanulids</taxon>
        <taxon>Apiales</taxon>
        <taxon>Apiaceae</taxon>
        <taxon>Apioideae</taxon>
        <taxon>apioid superclade</taxon>
        <taxon>Tordylieae</taxon>
        <taxon>Tordyliinae</taxon>
        <taxon>Heracleum</taxon>
    </lineage>
</organism>
<reference evidence="1" key="2">
    <citation type="submission" date="2023-05" db="EMBL/GenBank/DDBJ databases">
        <authorList>
            <person name="Schelkunov M.I."/>
        </authorList>
    </citation>
    <scope>NUCLEOTIDE SEQUENCE</scope>
    <source>
        <strain evidence="1">Hsosn_3</strain>
        <tissue evidence="1">Leaf</tissue>
    </source>
</reference>
<sequence length="103" mass="11938">MDNVNQLQTQYLDFLTSLLQEGFVDVQFMQLLKLQSVVEADPQFLSDIVNKIFNSSNKIVHQCDTAIEHQHVDATLKDTIFRFKGANFRYISSSIHKYVNLEI</sequence>
<dbReference type="AlphaFoldDB" id="A0AAD8GQJ6"/>
<dbReference type="InterPro" id="IPR036641">
    <property type="entry name" value="HPT_dom_sf"/>
</dbReference>
<dbReference type="Proteomes" id="UP001237642">
    <property type="component" value="Unassembled WGS sequence"/>
</dbReference>
<proteinExistence type="predicted"/>
<evidence type="ECO:0000313" key="1">
    <source>
        <dbReference type="EMBL" id="KAK1352587.1"/>
    </source>
</evidence>
<reference evidence="1" key="1">
    <citation type="submission" date="2023-02" db="EMBL/GenBank/DDBJ databases">
        <title>Genome of toxic invasive species Heracleum sosnowskyi carries increased number of genes despite the absence of recent whole-genome duplications.</title>
        <authorList>
            <person name="Schelkunov M."/>
            <person name="Shtratnikova V."/>
            <person name="Makarenko M."/>
            <person name="Klepikova A."/>
            <person name="Omelchenko D."/>
            <person name="Novikova G."/>
            <person name="Obukhova E."/>
            <person name="Bogdanov V."/>
            <person name="Penin A."/>
            <person name="Logacheva M."/>
        </authorList>
    </citation>
    <scope>NUCLEOTIDE SEQUENCE</scope>
    <source>
        <strain evidence="1">Hsosn_3</strain>
        <tissue evidence="1">Leaf</tissue>
    </source>
</reference>
<gene>
    <name evidence="1" type="ORF">POM88_053018</name>
</gene>
<accession>A0AAD8GQJ6</accession>